<comment type="caution">
    <text evidence="1">The sequence shown here is derived from an EMBL/GenBank/DDBJ whole genome shotgun (WGS) entry which is preliminary data.</text>
</comment>
<dbReference type="EMBL" id="LGRX02026649">
    <property type="protein sequence ID" value="KAK3250529.1"/>
    <property type="molecule type" value="Genomic_DNA"/>
</dbReference>
<accession>A0AAE0C9T9</accession>
<sequence>MDENHYAELERYLRHRQKHGATNIHYSCFAHCAARLVDRLEYHPVTIVSVDHDPVAKLRFQVFFNSNKDKHNTAYCDTAAVVLDSTTKTTCSSANATPTTGHPISRTPFTWTRLTTSNPQPRSTLVPTSTSIGTRHSLTRCTESQHLDELIL</sequence>
<dbReference type="Proteomes" id="UP001190700">
    <property type="component" value="Unassembled WGS sequence"/>
</dbReference>
<organism evidence="1 2">
    <name type="scientific">Cymbomonas tetramitiformis</name>
    <dbReference type="NCBI Taxonomy" id="36881"/>
    <lineage>
        <taxon>Eukaryota</taxon>
        <taxon>Viridiplantae</taxon>
        <taxon>Chlorophyta</taxon>
        <taxon>Pyramimonadophyceae</taxon>
        <taxon>Pyramimonadales</taxon>
        <taxon>Pyramimonadaceae</taxon>
        <taxon>Cymbomonas</taxon>
    </lineage>
</organism>
<evidence type="ECO:0000313" key="2">
    <source>
        <dbReference type="Proteomes" id="UP001190700"/>
    </source>
</evidence>
<name>A0AAE0C9T9_9CHLO</name>
<evidence type="ECO:0000313" key="1">
    <source>
        <dbReference type="EMBL" id="KAK3250529.1"/>
    </source>
</evidence>
<gene>
    <name evidence="1" type="ORF">CYMTET_40089</name>
</gene>
<protein>
    <submittedName>
        <fullName evidence="1">Uncharacterized protein</fullName>
    </submittedName>
</protein>
<reference evidence="1 2" key="1">
    <citation type="journal article" date="2015" name="Genome Biol. Evol.">
        <title>Comparative Genomics of a Bacterivorous Green Alga Reveals Evolutionary Causalities and Consequences of Phago-Mixotrophic Mode of Nutrition.</title>
        <authorList>
            <person name="Burns J.A."/>
            <person name="Paasch A."/>
            <person name="Narechania A."/>
            <person name="Kim E."/>
        </authorList>
    </citation>
    <scope>NUCLEOTIDE SEQUENCE [LARGE SCALE GENOMIC DNA]</scope>
    <source>
        <strain evidence="1 2">PLY_AMNH</strain>
    </source>
</reference>
<keyword evidence="2" id="KW-1185">Reference proteome</keyword>
<dbReference type="AlphaFoldDB" id="A0AAE0C9T9"/>
<proteinExistence type="predicted"/>